<name>A0ABS9X5U5_9GAMM</name>
<accession>A0ABS9X5U5</accession>
<reference evidence="1" key="1">
    <citation type="submission" date="2022-01" db="EMBL/GenBank/DDBJ databases">
        <title>Colwellia maritima, isolated from seawater.</title>
        <authorList>
            <person name="Kristyanto S."/>
            <person name="Jung J."/>
            <person name="Jeon C.O."/>
        </authorList>
    </citation>
    <scope>NUCLEOTIDE SEQUENCE</scope>
    <source>
        <strain evidence="1">MSW7</strain>
    </source>
</reference>
<sequence>MQTEQSLPDYLTDDFSLYLENMTSLADPENPDLLANYLANLFEQLKTMPLLFNGMVDQLAMAISTKIKVDSKQLAKMNLTKEPAWSEVKPFVGVHADARPCITEIMTHAEQELKIAVLLIHFYNNYDTTPIKSQDDEDEQLNDYETNDYEVTDFDENY</sequence>
<gene>
    <name evidence="1" type="ORF">L3081_22260</name>
</gene>
<dbReference type="RefSeq" id="WP_242288483.1">
    <property type="nucleotide sequence ID" value="NZ_JAKKSL010000005.1"/>
</dbReference>
<dbReference type="Proteomes" id="UP001139646">
    <property type="component" value="Unassembled WGS sequence"/>
</dbReference>
<proteinExistence type="predicted"/>
<dbReference type="EMBL" id="JAKKSL010000005">
    <property type="protein sequence ID" value="MCI2285610.1"/>
    <property type="molecule type" value="Genomic_DNA"/>
</dbReference>
<protein>
    <submittedName>
        <fullName evidence="1">Uncharacterized protein</fullName>
    </submittedName>
</protein>
<evidence type="ECO:0000313" key="1">
    <source>
        <dbReference type="EMBL" id="MCI2285610.1"/>
    </source>
</evidence>
<evidence type="ECO:0000313" key="2">
    <source>
        <dbReference type="Proteomes" id="UP001139646"/>
    </source>
</evidence>
<organism evidence="1 2">
    <name type="scientific">Colwellia maritima</name>
    <dbReference type="NCBI Taxonomy" id="2912588"/>
    <lineage>
        <taxon>Bacteria</taxon>
        <taxon>Pseudomonadati</taxon>
        <taxon>Pseudomonadota</taxon>
        <taxon>Gammaproteobacteria</taxon>
        <taxon>Alteromonadales</taxon>
        <taxon>Colwelliaceae</taxon>
        <taxon>Colwellia</taxon>
    </lineage>
</organism>
<keyword evidence="2" id="KW-1185">Reference proteome</keyword>
<comment type="caution">
    <text evidence="1">The sequence shown here is derived from an EMBL/GenBank/DDBJ whole genome shotgun (WGS) entry which is preliminary data.</text>
</comment>